<proteinExistence type="predicted"/>
<dbReference type="EMBL" id="BKCJ010242923">
    <property type="protein sequence ID" value="GEZ12051.1"/>
    <property type="molecule type" value="Genomic_DNA"/>
</dbReference>
<protein>
    <submittedName>
        <fullName evidence="1">Uncharacterized protein</fullName>
    </submittedName>
</protein>
<gene>
    <name evidence="1" type="ORF">Tci_484024</name>
</gene>
<dbReference type="AlphaFoldDB" id="A0A699I4L8"/>
<reference evidence="1" key="1">
    <citation type="journal article" date="2019" name="Sci. Rep.">
        <title>Draft genome of Tanacetum cinerariifolium, the natural source of mosquito coil.</title>
        <authorList>
            <person name="Yamashiro T."/>
            <person name="Shiraishi A."/>
            <person name="Satake H."/>
            <person name="Nakayama K."/>
        </authorList>
    </citation>
    <scope>NUCLEOTIDE SEQUENCE</scope>
</reference>
<comment type="caution">
    <text evidence="1">The sequence shown here is derived from an EMBL/GenBank/DDBJ whole genome shotgun (WGS) entry which is preliminary data.</text>
</comment>
<evidence type="ECO:0000313" key="1">
    <source>
        <dbReference type="EMBL" id="GEZ12051.1"/>
    </source>
</evidence>
<sequence>MELVIVIFLIKTNITFKLGLLSCMHGFHFHLLAALFPSSASVQDLKRLLSLCLYLLLHHRTRRTSSFFVGVQDSFVGGLLIFHGSRYSNESKPDFQAMSSGYYSSLLSLLVLHLLSPGHMVILRASGQLVILRTFKDF</sequence>
<name>A0A699I4L8_TANCI</name>
<organism evidence="1">
    <name type="scientific">Tanacetum cinerariifolium</name>
    <name type="common">Dalmatian daisy</name>
    <name type="synonym">Chrysanthemum cinerariifolium</name>
    <dbReference type="NCBI Taxonomy" id="118510"/>
    <lineage>
        <taxon>Eukaryota</taxon>
        <taxon>Viridiplantae</taxon>
        <taxon>Streptophyta</taxon>
        <taxon>Embryophyta</taxon>
        <taxon>Tracheophyta</taxon>
        <taxon>Spermatophyta</taxon>
        <taxon>Magnoliopsida</taxon>
        <taxon>eudicotyledons</taxon>
        <taxon>Gunneridae</taxon>
        <taxon>Pentapetalae</taxon>
        <taxon>asterids</taxon>
        <taxon>campanulids</taxon>
        <taxon>Asterales</taxon>
        <taxon>Asteraceae</taxon>
        <taxon>Asteroideae</taxon>
        <taxon>Anthemideae</taxon>
        <taxon>Anthemidinae</taxon>
        <taxon>Tanacetum</taxon>
    </lineage>
</organism>
<accession>A0A699I4L8</accession>